<dbReference type="InterPro" id="IPR043128">
    <property type="entry name" value="Rev_trsase/Diguanyl_cyclase"/>
</dbReference>
<dbReference type="InterPro" id="IPR000477">
    <property type="entry name" value="RT_dom"/>
</dbReference>
<dbReference type="Gene3D" id="3.10.10.10">
    <property type="entry name" value="HIV Type 1 Reverse Transcriptase, subunit A, domain 1"/>
    <property type="match status" value="1"/>
</dbReference>
<feature type="non-terminal residue" evidence="2">
    <location>
        <position position="1"/>
    </location>
</feature>
<gene>
    <name evidence="2" type="primary">pol</name>
    <name evidence="2" type="ORF">CR513_20711</name>
</gene>
<name>A0A371H1C2_MUCPR</name>
<reference evidence="2" key="1">
    <citation type="submission" date="2018-05" db="EMBL/GenBank/DDBJ databases">
        <title>Draft genome of Mucuna pruriens seed.</title>
        <authorList>
            <person name="Nnadi N.E."/>
            <person name="Vos R."/>
            <person name="Hasami M.H."/>
            <person name="Devisetty U.K."/>
            <person name="Aguiy J.C."/>
        </authorList>
    </citation>
    <scope>NUCLEOTIDE SEQUENCE [LARGE SCALE GENOMIC DNA]</scope>
    <source>
        <strain evidence="2">JCA_2017</strain>
    </source>
</reference>
<dbReference type="CDD" id="cd00303">
    <property type="entry name" value="retropepsin_like"/>
    <property type="match status" value="1"/>
</dbReference>
<dbReference type="Gene3D" id="3.30.70.270">
    <property type="match status" value="1"/>
</dbReference>
<sequence length="455" mass="51934">MKGAVETGEIVSALIKHEDATTEVQRVLLKKCQDLGIFLVPCTIDNYTFADVMLDLGASINVMLALVYRSLNFVDLEPTRMVIQLANRSVVQPLGILQDVLVQVNKLIFLANVYVLDMKDKASGKGSALILGRPFLIMPSTKIDVFVGTLSMEFKDNLMQFNNFDALKHSVKDHSIDGLVKEHIRMGTNSANLADFPTLKQFVPPQSPITLLKPLPEHLKYAYLEDHQQFSEEKLLNVLRKHKKEIGINPSICMHKILLEEEARPIRQQQGRLNLTILDVVKNEVTKLLASRIIYPISDNQWVSLVQVVPKKSRMTVVKNRQDKMVPKRIQYSLGVYIDYKKLNQATRKDHFPLPFIDQVLEKLVGKSHYCFLDGFSRYIQIHISLVDQHKTTFMCPFDTFAYTRMSFGLCNASSTFQRCMINIFSDLLEDCMEVFMDDFIVYAESFNACLDNLA</sequence>
<keyword evidence="3" id="KW-1185">Reference proteome</keyword>
<dbReference type="SUPFAM" id="SSF56672">
    <property type="entry name" value="DNA/RNA polymerases"/>
    <property type="match status" value="1"/>
</dbReference>
<dbReference type="OrthoDB" id="1165732at2759"/>
<dbReference type="InterPro" id="IPR053134">
    <property type="entry name" value="RNA-dir_DNA_polymerase"/>
</dbReference>
<feature type="domain" description="Reverse transcriptase" evidence="1">
    <location>
        <begin position="338"/>
        <end position="449"/>
    </location>
</feature>
<dbReference type="InterPro" id="IPR043502">
    <property type="entry name" value="DNA/RNA_pol_sf"/>
</dbReference>
<dbReference type="EMBL" id="QJKJ01003849">
    <property type="protein sequence ID" value="RDX96614.1"/>
    <property type="molecule type" value="Genomic_DNA"/>
</dbReference>
<dbReference type="Gene3D" id="2.40.70.10">
    <property type="entry name" value="Acid Proteases"/>
    <property type="match status" value="1"/>
</dbReference>
<proteinExistence type="predicted"/>
<evidence type="ECO:0000313" key="2">
    <source>
        <dbReference type="EMBL" id="RDX96614.1"/>
    </source>
</evidence>
<dbReference type="InterPro" id="IPR021109">
    <property type="entry name" value="Peptidase_aspartic_dom_sf"/>
</dbReference>
<dbReference type="PANTHER" id="PTHR24559:SF444">
    <property type="entry name" value="REVERSE TRANSCRIPTASE DOMAIN-CONTAINING PROTEIN"/>
    <property type="match status" value="1"/>
</dbReference>
<evidence type="ECO:0000259" key="1">
    <source>
        <dbReference type="Pfam" id="PF00078"/>
    </source>
</evidence>
<dbReference type="PANTHER" id="PTHR24559">
    <property type="entry name" value="TRANSPOSON TY3-I GAG-POL POLYPROTEIN"/>
    <property type="match status" value="1"/>
</dbReference>
<evidence type="ECO:0000313" key="3">
    <source>
        <dbReference type="Proteomes" id="UP000257109"/>
    </source>
</evidence>
<accession>A0A371H1C2</accession>
<dbReference type="CDD" id="cd01647">
    <property type="entry name" value="RT_LTR"/>
    <property type="match status" value="1"/>
</dbReference>
<comment type="caution">
    <text evidence="2">The sequence shown here is derived from an EMBL/GenBank/DDBJ whole genome shotgun (WGS) entry which is preliminary data.</text>
</comment>
<organism evidence="2 3">
    <name type="scientific">Mucuna pruriens</name>
    <name type="common">Velvet bean</name>
    <name type="synonym">Dolichos pruriens</name>
    <dbReference type="NCBI Taxonomy" id="157652"/>
    <lineage>
        <taxon>Eukaryota</taxon>
        <taxon>Viridiplantae</taxon>
        <taxon>Streptophyta</taxon>
        <taxon>Embryophyta</taxon>
        <taxon>Tracheophyta</taxon>
        <taxon>Spermatophyta</taxon>
        <taxon>Magnoliopsida</taxon>
        <taxon>eudicotyledons</taxon>
        <taxon>Gunneridae</taxon>
        <taxon>Pentapetalae</taxon>
        <taxon>rosids</taxon>
        <taxon>fabids</taxon>
        <taxon>Fabales</taxon>
        <taxon>Fabaceae</taxon>
        <taxon>Papilionoideae</taxon>
        <taxon>50 kb inversion clade</taxon>
        <taxon>NPAAA clade</taxon>
        <taxon>indigoferoid/millettioid clade</taxon>
        <taxon>Phaseoleae</taxon>
        <taxon>Mucuna</taxon>
    </lineage>
</organism>
<protein>
    <submittedName>
        <fullName evidence="2">Retrovirus-related Pol polyprotein</fullName>
    </submittedName>
</protein>
<dbReference type="Pfam" id="PF00078">
    <property type="entry name" value="RVT_1"/>
    <property type="match status" value="1"/>
</dbReference>
<dbReference type="Proteomes" id="UP000257109">
    <property type="component" value="Unassembled WGS sequence"/>
</dbReference>
<dbReference type="AlphaFoldDB" id="A0A371H1C2"/>